<protein>
    <submittedName>
        <fullName evidence="2">Uncharacterized protein</fullName>
    </submittedName>
</protein>
<proteinExistence type="predicted"/>
<evidence type="ECO:0000256" key="1">
    <source>
        <dbReference type="SAM" id="MobiDB-lite"/>
    </source>
</evidence>
<feature type="region of interest" description="Disordered" evidence="1">
    <location>
        <begin position="606"/>
        <end position="640"/>
    </location>
</feature>
<comment type="caution">
    <text evidence="2">The sequence shown here is derived from an EMBL/GenBank/DDBJ whole genome shotgun (WGS) entry which is preliminary data.</text>
</comment>
<gene>
    <name evidence="2" type="ORF">PR048_026775</name>
</gene>
<feature type="compositionally biased region" description="Basic and acidic residues" evidence="1">
    <location>
        <begin position="606"/>
        <end position="630"/>
    </location>
</feature>
<dbReference type="EMBL" id="JARBHB010000011">
    <property type="protein sequence ID" value="KAJ8873158.1"/>
    <property type="molecule type" value="Genomic_DNA"/>
</dbReference>
<dbReference type="Proteomes" id="UP001159363">
    <property type="component" value="Chromosome 10"/>
</dbReference>
<evidence type="ECO:0000313" key="3">
    <source>
        <dbReference type="Proteomes" id="UP001159363"/>
    </source>
</evidence>
<evidence type="ECO:0000313" key="2">
    <source>
        <dbReference type="EMBL" id="KAJ8873158.1"/>
    </source>
</evidence>
<sequence length="1452" mass="160898">MVNSLYTKCNHPFRFDSTGDNSEVTTAILFFERPYQAKRPVTGYCRHAVNNDICVSLRGAGAARRRQSKDQGPGQSCIRTSKHFSVELRATITTLRVGLLSHLSQLCPGLLFCPLESKLTFSSAHIFKYDINTTLRHPSTIITSLLKAVHDKVSTLESTSEKPLLLPRQILMDAQSEDPNTLECIQSRATGNYKMENQAAAHSGKFCTTLIYSLSTSISEDANETFCQGRHKMQCCVFNLCLVTLRATQDAVLRLQSMPGDAKGDTRCRRHKMQCCVFNLCLVTLRATQDAVLRLQSMPGDAKGDTRCRRHKMQCCVFNLCLVTLRATQDAVLSLQSMPGDAKGDKMQATQDAVLRLQSMPGDAKGDTRCRRHKMQCCVFNLCLVTLRATQDAVLSLQSMPGDAKGDTRCSAASSIYAWATQDAVLSLQSIPGDAKGDKMQCCVFNLCLVTLRATRFSATPQNLGIDSLCVSAVCGNLGFPNSTFHLRAGTDSSPQSERPIIKDAAAHADKRIAAGTWLTLSSSCNSIYHRESRVWSLEKSTVWRFQSGKRLQRSAGLWTGSRVFTFYFAFSMSPLHYAGVRRPIFDRGIAGISLFSITKHLMQTDGRHTETDKARQSVTKPDRHRQSDRHGHRQSQTDTVTEAKNMAFITVCVILNATEAYVLRTKMFAGSYPGSLMPKLQRTAVCYPVQALDNGTTFHGLSSCIIPFFYRGRGGSHQGDPGSIPGRVTPDFRLWESCRTMPLVGGFSRGSPVPPPFHSGAAPYSPQSPSSLKTSILQCLLCAVYNLPSGVAYRLPTQQTDLTHPTGLKLGVPYVGNNTTASLPLVGSPLGNHPPPPPRRALRCCPISPPPRLFTSTMKDLTLTRHNYLKAVHDKGNRSEPAVFLPSQRTLATSATAGIGMTSAACASRLTSHVAETRTFQKKDELLWPAVFGADYTSWHGDLAPYLLFPQRESASSRQQKENARDTGHIRASSPLCYFLDGFSRASEKFEVTVPCANKTPAAYTAKCQLGILLRSLTTYDGNVACGRVSRQLFTREYSNKTTISVGYVVLILKLNRLQLTVHHCRANTQNTGGGGGNPYFHDDWGQYYQLQGHSGDPRYPQRYENTARQFRALRLNSSAPRVKCSGGVALEKGKEHYEKPQWQRFWAAPNEVLRVIEASMEQRRNERVGEMADPQENPPTRGIMALFPPCENPGVTRPGIESALEKWIGAMTSSHCLRIRGKSGYRCTLECLLQLRACETTTLHALRSKFRLSIVYKQLLQDLPAICLRDTGSSYTNLGNPRHDGRQPMKYKIDPRKPDRFCRATSNFGLERIYILRRVVRHDAQNFCVGFSLTCQVPKPSWGIFLPLFNVIAGAAILRTCIVRNVACFCQEPTSECAGRQRNAHIRTVILIAGACALDLYSRDLGGVPPTLEPLFSARRERDVKTRDGTGQSRALCRDDGATFKSSRRR</sequence>
<organism evidence="2 3">
    <name type="scientific">Dryococelus australis</name>
    <dbReference type="NCBI Taxonomy" id="614101"/>
    <lineage>
        <taxon>Eukaryota</taxon>
        <taxon>Metazoa</taxon>
        <taxon>Ecdysozoa</taxon>
        <taxon>Arthropoda</taxon>
        <taxon>Hexapoda</taxon>
        <taxon>Insecta</taxon>
        <taxon>Pterygota</taxon>
        <taxon>Neoptera</taxon>
        <taxon>Polyneoptera</taxon>
        <taxon>Phasmatodea</taxon>
        <taxon>Verophasmatodea</taxon>
        <taxon>Anareolatae</taxon>
        <taxon>Phasmatidae</taxon>
        <taxon>Eurycanthinae</taxon>
        <taxon>Dryococelus</taxon>
    </lineage>
</organism>
<accession>A0ABQ9GMB9</accession>
<reference evidence="2 3" key="1">
    <citation type="submission" date="2023-02" db="EMBL/GenBank/DDBJ databases">
        <title>LHISI_Scaffold_Assembly.</title>
        <authorList>
            <person name="Stuart O.P."/>
            <person name="Cleave R."/>
            <person name="Magrath M.J.L."/>
            <person name="Mikheyev A.S."/>
        </authorList>
    </citation>
    <scope>NUCLEOTIDE SEQUENCE [LARGE SCALE GENOMIC DNA]</scope>
    <source>
        <strain evidence="2">Daus_M_001</strain>
        <tissue evidence="2">Leg muscle</tissue>
    </source>
</reference>
<keyword evidence="3" id="KW-1185">Reference proteome</keyword>
<name>A0ABQ9GMB9_9NEOP</name>